<reference evidence="1" key="1">
    <citation type="submission" date="2020-11" db="EMBL/GenBank/DDBJ databases">
        <authorList>
            <person name="Tran Van P."/>
        </authorList>
    </citation>
    <scope>NUCLEOTIDE SEQUENCE</scope>
</reference>
<dbReference type="EMBL" id="CAJPVJ010022529">
    <property type="protein sequence ID" value="CAG2178281.1"/>
    <property type="molecule type" value="Genomic_DNA"/>
</dbReference>
<evidence type="ECO:0000313" key="1">
    <source>
        <dbReference type="EMBL" id="CAD7661145.1"/>
    </source>
</evidence>
<protein>
    <submittedName>
        <fullName evidence="1">Uncharacterized protein</fullName>
    </submittedName>
</protein>
<gene>
    <name evidence="1" type="ORF">ONB1V03_LOCUS17706</name>
</gene>
<accession>A0A7R9MJ62</accession>
<organism evidence="1">
    <name type="scientific">Oppiella nova</name>
    <dbReference type="NCBI Taxonomy" id="334625"/>
    <lineage>
        <taxon>Eukaryota</taxon>
        <taxon>Metazoa</taxon>
        <taxon>Ecdysozoa</taxon>
        <taxon>Arthropoda</taxon>
        <taxon>Chelicerata</taxon>
        <taxon>Arachnida</taxon>
        <taxon>Acari</taxon>
        <taxon>Acariformes</taxon>
        <taxon>Sarcoptiformes</taxon>
        <taxon>Oribatida</taxon>
        <taxon>Brachypylina</taxon>
        <taxon>Oppioidea</taxon>
        <taxon>Oppiidae</taxon>
        <taxon>Oppiella</taxon>
    </lineage>
</organism>
<dbReference type="AlphaFoldDB" id="A0A7R9MJ62"/>
<sequence>MDSKHKLLLSPVIDDNTIALMNHSKTVYLRLKLRQVGANGRRSGVEFRHSPDGADDVFVALFDDNDIDFEIRFDNRSTYGRRMAFTITYGKEYKYIISSGLSSLRALEANGNHLRFLSPNKPMANLVVDLVAQEVSMTRENAEILCSRIGGAFGFGDKTDQQFLRNHKQFIADEEFQIKPFVIELRIRDNETLLCPFEMLSSN</sequence>
<dbReference type="OrthoDB" id="10016665at2759"/>
<name>A0A7R9MJ62_9ACAR</name>
<dbReference type="Proteomes" id="UP000728032">
    <property type="component" value="Unassembled WGS sequence"/>
</dbReference>
<proteinExistence type="predicted"/>
<dbReference type="EMBL" id="OC937354">
    <property type="protein sequence ID" value="CAD7661145.1"/>
    <property type="molecule type" value="Genomic_DNA"/>
</dbReference>
<evidence type="ECO:0000313" key="2">
    <source>
        <dbReference type="Proteomes" id="UP000728032"/>
    </source>
</evidence>
<keyword evidence="2" id="KW-1185">Reference proteome</keyword>